<evidence type="ECO:0000313" key="2">
    <source>
        <dbReference type="EMBL" id="TBU04893.1"/>
    </source>
</evidence>
<feature type="compositionally biased region" description="Polar residues" evidence="1">
    <location>
        <begin position="184"/>
        <end position="199"/>
    </location>
</feature>
<sequence length="270" mass="31289">MRFLVIYFGIFLCSDRFYNILRKSRDEILAGSVDNRELKVIDCLPLEFMPIVTSSPIFTHKISDDTTSERKIGQNNNPEISQVSQFENIERKRCRSPVKDDFVSKRRKTYLDSTHLNRSSISVPPDIDISSIVAVQLKTDKEEALSIQNNENEIDLVNYDTSELYNKKNLNAKTSNKKSRRTSLNRQMGSSNIVSTMNSLCDPEENHDTKEDKQKVKRDRPFSSLKRNTSYCNSTKLTREPQSLRRKSENFASFLEKFNPISRNKKKSNN</sequence>
<dbReference type="VEuPathDB" id="MicrosporidiaDB:CWI39_0134p0010"/>
<evidence type="ECO:0000313" key="3">
    <source>
        <dbReference type="Proteomes" id="UP000291404"/>
    </source>
</evidence>
<feature type="region of interest" description="Disordered" evidence="1">
    <location>
        <begin position="172"/>
        <end position="249"/>
    </location>
</feature>
<dbReference type="AlphaFoldDB" id="A0A4Q9LAU0"/>
<protein>
    <submittedName>
        <fullName evidence="2">Uncharacterized protein</fullName>
    </submittedName>
</protein>
<proteinExistence type="predicted"/>
<feature type="compositionally biased region" description="Basic and acidic residues" evidence="1">
    <location>
        <begin position="237"/>
        <end position="249"/>
    </location>
</feature>
<dbReference type="VEuPathDB" id="MicrosporidiaDB:CWI36_0700p0040"/>
<gene>
    <name evidence="2" type="ORF">CWI36_0700p0040</name>
</gene>
<keyword evidence="3" id="KW-1185">Reference proteome</keyword>
<dbReference type="EMBL" id="PITI01000700">
    <property type="protein sequence ID" value="TBU04893.1"/>
    <property type="molecule type" value="Genomic_DNA"/>
</dbReference>
<dbReference type="Proteomes" id="UP000291404">
    <property type="component" value="Unassembled WGS sequence"/>
</dbReference>
<name>A0A4Q9LAU0_9MICR</name>
<evidence type="ECO:0000256" key="1">
    <source>
        <dbReference type="SAM" id="MobiDB-lite"/>
    </source>
</evidence>
<accession>A0A4Q9LAU0</accession>
<feature type="compositionally biased region" description="Basic and acidic residues" evidence="1">
    <location>
        <begin position="204"/>
        <end position="214"/>
    </location>
</feature>
<comment type="caution">
    <text evidence="2">The sequence shown here is derived from an EMBL/GenBank/DDBJ whole genome shotgun (WGS) entry which is preliminary data.</text>
</comment>
<feature type="compositionally biased region" description="Polar residues" evidence="1">
    <location>
        <begin position="225"/>
        <end position="236"/>
    </location>
</feature>
<reference evidence="2 3" key="1">
    <citation type="submission" date="2017-12" db="EMBL/GenBank/DDBJ databases">
        <authorList>
            <person name="Pombert J.-F."/>
            <person name="Haag K.L."/>
            <person name="Ebert D."/>
        </authorList>
    </citation>
    <scope>NUCLEOTIDE SEQUENCE [LARGE SCALE GENOMIC DNA]</scope>
    <source>
        <strain evidence="2">BE-OM-2</strain>
    </source>
</reference>
<organism evidence="2 3">
    <name type="scientific">Hamiltosporidium magnivora</name>
    <dbReference type="NCBI Taxonomy" id="148818"/>
    <lineage>
        <taxon>Eukaryota</taxon>
        <taxon>Fungi</taxon>
        <taxon>Fungi incertae sedis</taxon>
        <taxon>Microsporidia</taxon>
        <taxon>Dubosqiidae</taxon>
        <taxon>Hamiltosporidium</taxon>
    </lineage>
</organism>